<name>A0A4U5LWN4_STECR</name>
<dbReference type="OrthoDB" id="10070972at2759"/>
<gene>
    <name evidence="2" type="ORF">L596_027824</name>
</gene>
<reference evidence="2 3" key="2">
    <citation type="journal article" date="2019" name="G3 (Bethesda)">
        <title>Hybrid Assembly of the Genome of the Entomopathogenic Nematode Steinernema carpocapsae Identifies the X-Chromosome.</title>
        <authorList>
            <person name="Serra L."/>
            <person name="Macchietto M."/>
            <person name="Macias-Munoz A."/>
            <person name="McGill C.J."/>
            <person name="Rodriguez I.M."/>
            <person name="Rodriguez B."/>
            <person name="Murad R."/>
            <person name="Mortazavi A."/>
        </authorList>
    </citation>
    <scope>NUCLEOTIDE SEQUENCE [LARGE SCALE GENOMIC DNA]</scope>
    <source>
        <strain evidence="2 3">ALL</strain>
    </source>
</reference>
<accession>A0A4U5LWN4</accession>
<dbReference type="EMBL" id="AZBU02000011">
    <property type="protein sequence ID" value="TKR60597.1"/>
    <property type="molecule type" value="Genomic_DNA"/>
</dbReference>
<feature type="compositionally biased region" description="Low complexity" evidence="1">
    <location>
        <begin position="8"/>
        <end position="25"/>
    </location>
</feature>
<sequence>MSITDVLSVAPSSSSTSPATAPSESTLEDVDLDNDKIPPTPPAISSDKLEPILFTALFSYQAIPIRLKVLLDRLLSGLVRAESERILRKALWTLDDFNRGYVNIDFENGRLPTGWSAPNLQTELQLMNRIQNDFPFMGPLVDSLRHSLFPVQFLNQWPLNPLAFPAGSVAQEIPSLIASMAPGTEAKKSTASEVSGSAFGRIVVGL</sequence>
<organism evidence="2 3">
    <name type="scientific">Steinernema carpocapsae</name>
    <name type="common">Entomopathogenic nematode</name>
    <dbReference type="NCBI Taxonomy" id="34508"/>
    <lineage>
        <taxon>Eukaryota</taxon>
        <taxon>Metazoa</taxon>
        <taxon>Ecdysozoa</taxon>
        <taxon>Nematoda</taxon>
        <taxon>Chromadorea</taxon>
        <taxon>Rhabditida</taxon>
        <taxon>Tylenchina</taxon>
        <taxon>Panagrolaimomorpha</taxon>
        <taxon>Strongyloidoidea</taxon>
        <taxon>Steinernematidae</taxon>
        <taxon>Steinernema</taxon>
    </lineage>
</organism>
<proteinExistence type="predicted"/>
<comment type="caution">
    <text evidence="2">The sequence shown here is derived from an EMBL/GenBank/DDBJ whole genome shotgun (WGS) entry which is preliminary data.</text>
</comment>
<dbReference type="AlphaFoldDB" id="A0A4U5LWN4"/>
<dbReference type="Proteomes" id="UP000298663">
    <property type="component" value="Unassembled WGS sequence"/>
</dbReference>
<reference evidence="2 3" key="1">
    <citation type="journal article" date="2015" name="Genome Biol.">
        <title>Comparative genomics of Steinernema reveals deeply conserved gene regulatory networks.</title>
        <authorList>
            <person name="Dillman A.R."/>
            <person name="Macchietto M."/>
            <person name="Porter C.F."/>
            <person name="Rogers A."/>
            <person name="Williams B."/>
            <person name="Antoshechkin I."/>
            <person name="Lee M.M."/>
            <person name="Goodwin Z."/>
            <person name="Lu X."/>
            <person name="Lewis E.E."/>
            <person name="Goodrich-Blair H."/>
            <person name="Stock S.P."/>
            <person name="Adams B.J."/>
            <person name="Sternberg P.W."/>
            <person name="Mortazavi A."/>
        </authorList>
    </citation>
    <scope>NUCLEOTIDE SEQUENCE [LARGE SCALE GENOMIC DNA]</scope>
    <source>
        <strain evidence="2 3">ALL</strain>
    </source>
</reference>
<keyword evidence="3" id="KW-1185">Reference proteome</keyword>
<evidence type="ECO:0000256" key="1">
    <source>
        <dbReference type="SAM" id="MobiDB-lite"/>
    </source>
</evidence>
<evidence type="ECO:0000313" key="3">
    <source>
        <dbReference type="Proteomes" id="UP000298663"/>
    </source>
</evidence>
<evidence type="ECO:0000313" key="2">
    <source>
        <dbReference type="EMBL" id="TKR60597.1"/>
    </source>
</evidence>
<protein>
    <submittedName>
        <fullName evidence="2">Uncharacterized protein</fullName>
    </submittedName>
</protein>
<feature type="region of interest" description="Disordered" evidence="1">
    <location>
        <begin position="1"/>
        <end position="43"/>
    </location>
</feature>